<comment type="caution">
    <text evidence="1">The sequence shown here is derived from an EMBL/GenBank/DDBJ whole genome shotgun (WGS) entry which is preliminary data.</text>
</comment>
<organism evidence="1 2">
    <name type="scientific">Microbacterium allomyrinae</name>
    <dbReference type="NCBI Taxonomy" id="2830666"/>
    <lineage>
        <taxon>Bacteria</taxon>
        <taxon>Bacillati</taxon>
        <taxon>Actinomycetota</taxon>
        <taxon>Actinomycetes</taxon>
        <taxon>Micrococcales</taxon>
        <taxon>Microbacteriaceae</taxon>
        <taxon>Microbacterium</taxon>
    </lineage>
</organism>
<dbReference type="PANTHER" id="PTHR34853:SF1">
    <property type="entry name" value="LIPASE 5"/>
    <property type="match status" value="1"/>
</dbReference>
<dbReference type="Pfam" id="PF03583">
    <property type="entry name" value="LIP"/>
    <property type="match status" value="1"/>
</dbReference>
<dbReference type="GO" id="GO:0016042">
    <property type="term" value="P:lipid catabolic process"/>
    <property type="evidence" value="ECO:0007669"/>
    <property type="project" value="InterPro"/>
</dbReference>
<dbReference type="Proteomes" id="UP001139354">
    <property type="component" value="Unassembled WGS sequence"/>
</dbReference>
<evidence type="ECO:0000313" key="1">
    <source>
        <dbReference type="EMBL" id="MCC2033696.1"/>
    </source>
</evidence>
<name>A0A9X1LXV0_9MICO</name>
<dbReference type="PIRSF" id="PIRSF029171">
    <property type="entry name" value="Esterase_LipA"/>
    <property type="match status" value="1"/>
</dbReference>
<evidence type="ECO:0000313" key="2">
    <source>
        <dbReference type="Proteomes" id="UP001139354"/>
    </source>
</evidence>
<dbReference type="SUPFAM" id="SSF53474">
    <property type="entry name" value="alpha/beta-Hydrolases"/>
    <property type="match status" value="1"/>
</dbReference>
<keyword evidence="1" id="KW-0378">Hydrolase</keyword>
<proteinExistence type="predicted"/>
<reference evidence="1" key="1">
    <citation type="submission" date="2021-04" db="EMBL/GenBank/DDBJ databases">
        <title>Microbacterium tenobrionis sp. nov. and Microbacterium allomyrinae sp. nov., isolated from larvae of Tenobrio molitor and Allomyrina dichotoma, respectively.</title>
        <authorList>
            <person name="Lee S.D."/>
        </authorList>
    </citation>
    <scope>NUCLEOTIDE SEQUENCE</scope>
    <source>
        <strain evidence="1">BWT-G7</strain>
    </source>
</reference>
<keyword evidence="2" id="KW-1185">Reference proteome</keyword>
<dbReference type="InterPro" id="IPR029058">
    <property type="entry name" value="AB_hydrolase_fold"/>
</dbReference>
<gene>
    <name evidence="1" type="ORF">KEC57_16040</name>
</gene>
<dbReference type="RefSeq" id="WP_229385700.1">
    <property type="nucleotide sequence ID" value="NZ_JAGTTN010000006.1"/>
</dbReference>
<dbReference type="PANTHER" id="PTHR34853">
    <property type="match status" value="1"/>
</dbReference>
<dbReference type="Gene3D" id="3.40.50.1820">
    <property type="entry name" value="alpha/beta hydrolase"/>
    <property type="match status" value="2"/>
</dbReference>
<sequence length="405" mass="42159">MSRQLRTGRARGRGRGPRFAIAFMAAALAVVGGVVAVEQVRVVGDALERPGVDAFYSQPADAAVGDPGTIVKLDALLGTPFASRAWRIMYRTTDVHGDPAVSTGVLVVPLTPAPPQGRTIVSWGHPTTGAARECAPSYGFDPFLGIEGLRFLLDRGYAVVATDYVGMGTDGADSYLVGATGGNAVLDAARAARAVPEARANDRVVLWGHSQGGQAVLFAAERAAAYAPELDILAVAAAAPAADLSGLMSDHLDDISGVTIGSYAFTAYAGVYPDAPLDGILTPAALETVPRMNELCLLTHISELHEIGGPLVGDFTTADPTKTEPWASLFAENSAGATAFDAPLFLAQGLDDELILPADTEKFARHEASLGIPVTLHEVPIATHGTIAFLALPAMLRWLDRVATG</sequence>
<dbReference type="GO" id="GO:0004806">
    <property type="term" value="F:triacylglycerol lipase activity"/>
    <property type="evidence" value="ECO:0007669"/>
    <property type="project" value="InterPro"/>
</dbReference>
<dbReference type="InterPro" id="IPR005152">
    <property type="entry name" value="Lipase_secreted"/>
</dbReference>
<dbReference type="AlphaFoldDB" id="A0A9X1LXV0"/>
<accession>A0A9X1LXV0</accession>
<protein>
    <submittedName>
        <fullName evidence="1">Alpha/beta fold hydrolase</fullName>
    </submittedName>
</protein>
<dbReference type="EMBL" id="JAGTTN010000006">
    <property type="protein sequence ID" value="MCC2033696.1"/>
    <property type="molecule type" value="Genomic_DNA"/>
</dbReference>